<keyword evidence="6" id="KW-0732">Signal</keyword>
<dbReference type="InterPro" id="IPR002172">
    <property type="entry name" value="LDrepeatLR_classA_rpt"/>
</dbReference>
<comment type="caution">
    <text evidence="17">The sequence shown here is derived from an EMBL/GenBank/DDBJ whole genome shotgun (WGS) entry which is preliminary data.</text>
</comment>
<evidence type="ECO:0000256" key="9">
    <source>
        <dbReference type="ARBA" id="ARBA00022989"/>
    </source>
</evidence>
<dbReference type="FunFam" id="2.10.25.10:FF:000037">
    <property type="entry name" value="Signal peptide, CUB domain and EGF-like domain-containing 2"/>
    <property type="match status" value="1"/>
</dbReference>
<evidence type="ECO:0000256" key="8">
    <source>
        <dbReference type="ARBA" id="ARBA00022801"/>
    </source>
</evidence>
<keyword evidence="9" id="KW-0472">Membrane</keyword>
<dbReference type="FunFam" id="4.10.400.10:FF:000065">
    <property type="entry name" value="Transmembrane protease serine 7"/>
    <property type="match status" value="1"/>
</dbReference>
<feature type="domain" description="CUB" evidence="14">
    <location>
        <begin position="7"/>
        <end position="119"/>
    </location>
</feature>
<keyword evidence="1 12" id="KW-0245">EGF-like domain</keyword>
<dbReference type="Gene3D" id="2.90.20.10">
    <property type="entry name" value="Plasmodium vivax P25 domain"/>
    <property type="match status" value="1"/>
</dbReference>
<dbReference type="Gene3D" id="2.60.120.290">
    <property type="entry name" value="Spermadhesin, CUB domain"/>
    <property type="match status" value="2"/>
</dbReference>
<keyword evidence="2" id="KW-0768">Sushi</keyword>
<dbReference type="CDD" id="cd00112">
    <property type="entry name" value="LDLa"/>
    <property type="match status" value="1"/>
</dbReference>
<reference evidence="17" key="1">
    <citation type="journal article" date="2023" name="G3 (Bethesda)">
        <title>Whole genome assembly and annotation of the endangered Caribbean coral Acropora cervicornis.</title>
        <authorList>
            <person name="Selwyn J.D."/>
            <person name="Vollmer S.V."/>
        </authorList>
    </citation>
    <scope>NUCLEOTIDE SEQUENCE</scope>
    <source>
        <strain evidence="17">K2</strain>
    </source>
</reference>
<dbReference type="GO" id="GO:0006508">
    <property type="term" value="P:proteolysis"/>
    <property type="evidence" value="ECO:0007669"/>
    <property type="project" value="UniProtKB-KW"/>
</dbReference>
<dbReference type="Pfam" id="PF00431">
    <property type="entry name" value="CUB"/>
    <property type="match status" value="2"/>
</dbReference>
<evidence type="ECO:0000259" key="14">
    <source>
        <dbReference type="PROSITE" id="PS01180"/>
    </source>
</evidence>
<dbReference type="CDD" id="cd00054">
    <property type="entry name" value="EGF_CA"/>
    <property type="match status" value="3"/>
</dbReference>
<dbReference type="Pfam" id="PF12662">
    <property type="entry name" value="cEGF"/>
    <property type="match status" value="1"/>
</dbReference>
<dbReference type="SUPFAM" id="SSF50494">
    <property type="entry name" value="Trypsin-like serine proteases"/>
    <property type="match status" value="1"/>
</dbReference>
<dbReference type="SUPFAM" id="SSF57196">
    <property type="entry name" value="EGF/Laminin"/>
    <property type="match status" value="2"/>
</dbReference>
<keyword evidence="4" id="KW-0812">Transmembrane</keyword>
<dbReference type="PROSITE" id="PS01180">
    <property type="entry name" value="CUB"/>
    <property type="match status" value="2"/>
</dbReference>
<feature type="disulfide bond" evidence="13">
    <location>
        <begin position="256"/>
        <end position="271"/>
    </location>
</feature>
<dbReference type="SUPFAM" id="SSF57184">
    <property type="entry name" value="Growth factor receptor domain"/>
    <property type="match status" value="1"/>
</dbReference>
<dbReference type="InterPro" id="IPR000859">
    <property type="entry name" value="CUB_dom"/>
</dbReference>
<keyword evidence="5" id="KW-0479">Metal-binding</keyword>
<dbReference type="InterPro" id="IPR000742">
    <property type="entry name" value="EGF"/>
</dbReference>
<dbReference type="PROSITE" id="PS50240">
    <property type="entry name" value="TRYPSIN_DOM"/>
    <property type="match status" value="1"/>
</dbReference>
<organism evidence="17 18">
    <name type="scientific">Acropora cervicornis</name>
    <name type="common">Staghorn coral</name>
    <dbReference type="NCBI Taxonomy" id="6130"/>
    <lineage>
        <taxon>Eukaryota</taxon>
        <taxon>Metazoa</taxon>
        <taxon>Cnidaria</taxon>
        <taxon>Anthozoa</taxon>
        <taxon>Hexacorallia</taxon>
        <taxon>Scleractinia</taxon>
        <taxon>Astrocoeniina</taxon>
        <taxon>Acroporidae</taxon>
        <taxon>Acropora</taxon>
    </lineage>
</organism>
<evidence type="ECO:0000259" key="16">
    <source>
        <dbReference type="PROSITE" id="PS50240"/>
    </source>
</evidence>
<dbReference type="PROSITE" id="PS01187">
    <property type="entry name" value="EGF_CA"/>
    <property type="match status" value="2"/>
</dbReference>
<proteinExistence type="predicted"/>
<dbReference type="SUPFAM" id="SSF49854">
    <property type="entry name" value="Spermadhesin, CUB domain"/>
    <property type="match status" value="2"/>
</dbReference>
<feature type="domain" description="CUB" evidence="14">
    <location>
        <begin position="122"/>
        <end position="225"/>
    </location>
</feature>
<reference evidence="17" key="2">
    <citation type="journal article" date="2023" name="Science">
        <title>Genomic signatures of disease resistance in endangered staghorn corals.</title>
        <authorList>
            <person name="Vollmer S.V."/>
            <person name="Selwyn J.D."/>
            <person name="Despard B.A."/>
            <person name="Roesel C.L."/>
        </authorList>
    </citation>
    <scope>NUCLEOTIDE SEQUENCE</scope>
    <source>
        <strain evidence="17">K2</strain>
    </source>
</reference>
<feature type="disulfide bond" evidence="13">
    <location>
        <begin position="280"/>
        <end position="298"/>
    </location>
</feature>
<feature type="disulfide bond" evidence="13">
    <location>
        <begin position="244"/>
        <end position="262"/>
    </location>
</feature>
<evidence type="ECO:0000256" key="10">
    <source>
        <dbReference type="ARBA" id="ARBA00023157"/>
    </source>
</evidence>
<evidence type="ECO:0000256" key="2">
    <source>
        <dbReference type="ARBA" id="ARBA00022659"/>
    </source>
</evidence>
<name>A0AAD9QLI1_ACRCE</name>
<evidence type="ECO:0000313" key="17">
    <source>
        <dbReference type="EMBL" id="KAK2563533.1"/>
    </source>
</evidence>
<dbReference type="GO" id="GO:0004252">
    <property type="term" value="F:serine-type endopeptidase activity"/>
    <property type="evidence" value="ECO:0007669"/>
    <property type="project" value="InterPro"/>
</dbReference>
<feature type="domain" description="EGF-like" evidence="15">
    <location>
        <begin position="402"/>
        <end position="437"/>
    </location>
</feature>
<feature type="disulfide bond" evidence="13">
    <location>
        <begin position="273"/>
        <end position="285"/>
    </location>
</feature>
<dbReference type="GO" id="GO:0005509">
    <property type="term" value="F:calcium ion binding"/>
    <property type="evidence" value="ECO:0007669"/>
    <property type="project" value="InterPro"/>
</dbReference>
<keyword evidence="8" id="KW-0378">Hydrolase</keyword>
<dbReference type="PROSITE" id="PS00010">
    <property type="entry name" value="ASX_HYDROXYL"/>
    <property type="match status" value="2"/>
</dbReference>
<evidence type="ECO:0000256" key="1">
    <source>
        <dbReference type="ARBA" id="ARBA00022536"/>
    </source>
</evidence>
<keyword evidence="9" id="KW-1133">Transmembrane helix</keyword>
<dbReference type="InterPro" id="IPR009003">
    <property type="entry name" value="Peptidase_S1_PA"/>
</dbReference>
<keyword evidence="11" id="KW-0325">Glycoprotein</keyword>
<dbReference type="SMART" id="SM00042">
    <property type="entry name" value="CUB"/>
    <property type="match status" value="2"/>
</dbReference>
<feature type="disulfide bond" evidence="13">
    <location>
        <begin position="292"/>
        <end position="307"/>
    </location>
</feature>
<gene>
    <name evidence="17" type="ORF">P5673_013256</name>
</gene>
<dbReference type="PROSITE" id="PS50068">
    <property type="entry name" value="LDLRA_2"/>
    <property type="match status" value="2"/>
</dbReference>
<evidence type="ECO:0000256" key="4">
    <source>
        <dbReference type="ARBA" id="ARBA00022692"/>
    </source>
</evidence>
<dbReference type="SMART" id="SM00020">
    <property type="entry name" value="Tryp_SPc"/>
    <property type="match status" value="1"/>
</dbReference>
<dbReference type="InterPro" id="IPR036055">
    <property type="entry name" value="LDL_receptor-like_sf"/>
</dbReference>
<feature type="disulfide bond" evidence="13">
    <location>
        <begin position="237"/>
        <end position="249"/>
    </location>
</feature>
<dbReference type="Gene3D" id="2.40.10.10">
    <property type="entry name" value="Trypsin-like serine proteases"/>
    <property type="match status" value="2"/>
</dbReference>
<dbReference type="PROSITE" id="PS01186">
    <property type="entry name" value="EGF_2"/>
    <property type="match status" value="1"/>
</dbReference>
<dbReference type="CDD" id="cd00041">
    <property type="entry name" value="CUB"/>
    <property type="match status" value="2"/>
</dbReference>
<dbReference type="PRINTS" id="PR00261">
    <property type="entry name" value="LDLRECEPTOR"/>
</dbReference>
<evidence type="ECO:0000256" key="12">
    <source>
        <dbReference type="PROSITE-ProRule" id="PRU00076"/>
    </source>
</evidence>
<dbReference type="PROSITE" id="PS50026">
    <property type="entry name" value="EGF_3"/>
    <property type="match status" value="2"/>
</dbReference>
<dbReference type="FunFam" id="2.60.120.290:FF:000013">
    <property type="entry name" value="Membrane frizzled-related protein"/>
    <property type="match status" value="2"/>
</dbReference>
<keyword evidence="7" id="KW-0677">Repeat</keyword>
<dbReference type="Proteomes" id="UP001249851">
    <property type="component" value="Unassembled WGS sequence"/>
</dbReference>
<evidence type="ECO:0000259" key="15">
    <source>
        <dbReference type="PROSITE" id="PS50026"/>
    </source>
</evidence>
<dbReference type="Pfam" id="PF00089">
    <property type="entry name" value="Trypsin"/>
    <property type="match status" value="1"/>
</dbReference>
<dbReference type="EMBL" id="JARQWQ010000025">
    <property type="protein sequence ID" value="KAK2563533.1"/>
    <property type="molecule type" value="Genomic_DNA"/>
</dbReference>
<evidence type="ECO:0000313" key="18">
    <source>
        <dbReference type="Proteomes" id="UP001249851"/>
    </source>
</evidence>
<dbReference type="InterPro" id="IPR043504">
    <property type="entry name" value="Peptidase_S1_PA_chymotrypsin"/>
</dbReference>
<accession>A0AAD9QLI1</accession>
<dbReference type="SMART" id="SM00179">
    <property type="entry name" value="EGF_CA"/>
    <property type="match status" value="6"/>
</dbReference>
<dbReference type="InterPro" id="IPR026823">
    <property type="entry name" value="cEGF"/>
</dbReference>
<sequence length="885" mass="97303">MTFLSGCGEILTSASGSFQSPGYPSIYPANSKCSWTIRAPSYHKITLDFTDFHVQGGSSCRHDALHIYDGASIRDAKLGRFCGQSKPMLLTSSGNYLYLRFTSDGTTEKRGFRATYNTTQACRENYSGNKGKISSPNYPSPYNSNSDCMYKIEVPNGMRVKIRFHKFVTESAERSQSGRCYDYVEAHDGSSGSDPSLGRFCGTLRPFTLLSSSNVMLVRFVSDDSANFVIPTTQPSCAPHRFQCSNGRCIAKKRVCDFVDDCGDSSDELNCPCRNNQLTCANGNCVDAVWICDGDDDCGDGTDELNCYSSTSSPAFANCSTNNGGCEHKCSEIYVGKMKNVRCSCRRGYVLQEDGKNCADVNECTNKNGGCNHKCINTAGSFICKCFDGFQFKNSQKKECQDVNECDKNNGGCSHTCVNEAGSYYCQCPAGYRFMCKCRDGYIEDFEDPNHCIDIDECLEGVPACFGCFNLPGSYECKCDDPGFTPNADKTQCLDINECDTNNGGCGQKKCENNYGSYSTASCLDIDECTANNNKGDCDQICTNTAGSYKCSCGEGYKLRQGKSCSDIDECAPGAHSCQHNCNNTEGRKGFVLSIDGRSCRKRKDSEECGIAPLASRSIQGKWLPQEQPKLPWTALLHFSVFGDIEGCMATLIDKEWLITAARCLFLAPHTVAGNYINISDQSIKVELAAFKRWSPDHAPKLHDISEIVIHRDFDPKTLSANVALVRLAQPVKTTDDVRPICLPTRSEIEHLLKSGAASDGIVVGWGKTPDHQVRSTMHEATVSVEHRSQCKWSNMSYDVHNMICAGYKEPQETTCIADSGSPLMFPVTSVQGQNSTKWVVGGIMSWGLSVLPDGCHSNYRYTGYTNVGRFLKWIRLRGKTHKGN</sequence>
<keyword evidence="3" id="KW-0645">Protease</keyword>
<dbReference type="CDD" id="cd00190">
    <property type="entry name" value="Tryp_SPc"/>
    <property type="match status" value="1"/>
</dbReference>
<feature type="domain" description="Peptidase S1" evidence="16">
    <location>
        <begin position="618"/>
        <end position="880"/>
    </location>
</feature>
<keyword evidence="10 13" id="KW-1015">Disulfide bond</keyword>
<dbReference type="InterPro" id="IPR023415">
    <property type="entry name" value="LDLR_class-A_CS"/>
</dbReference>
<dbReference type="InterPro" id="IPR001254">
    <property type="entry name" value="Trypsin_dom"/>
</dbReference>
<dbReference type="Gene3D" id="4.10.400.10">
    <property type="entry name" value="Low-density Lipoprotein Receptor"/>
    <property type="match status" value="2"/>
</dbReference>
<dbReference type="PROSITE" id="PS01209">
    <property type="entry name" value="LDLRA_1"/>
    <property type="match status" value="1"/>
</dbReference>
<evidence type="ECO:0000256" key="3">
    <source>
        <dbReference type="ARBA" id="ARBA00022670"/>
    </source>
</evidence>
<dbReference type="PANTHER" id="PTHR24255">
    <property type="entry name" value="COMPLEMENT COMPONENT 1, S SUBCOMPONENT-RELATED"/>
    <property type="match status" value="1"/>
</dbReference>
<dbReference type="Pfam" id="PF00057">
    <property type="entry name" value="Ldl_recept_a"/>
    <property type="match status" value="2"/>
</dbReference>
<dbReference type="InterPro" id="IPR001881">
    <property type="entry name" value="EGF-like_Ca-bd_dom"/>
</dbReference>
<dbReference type="Pfam" id="PF14670">
    <property type="entry name" value="FXa_inhibition"/>
    <property type="match status" value="2"/>
</dbReference>
<dbReference type="FunFam" id="2.10.25.10:FF:000005">
    <property type="entry name" value="Fibrillin 2"/>
    <property type="match status" value="1"/>
</dbReference>
<evidence type="ECO:0000256" key="7">
    <source>
        <dbReference type="ARBA" id="ARBA00022737"/>
    </source>
</evidence>
<evidence type="ECO:0000256" key="13">
    <source>
        <dbReference type="PROSITE-ProRule" id="PRU00124"/>
    </source>
</evidence>
<dbReference type="InterPro" id="IPR000152">
    <property type="entry name" value="EGF-type_Asp/Asn_hydroxyl_site"/>
</dbReference>
<evidence type="ECO:0000256" key="6">
    <source>
        <dbReference type="ARBA" id="ARBA00022729"/>
    </source>
</evidence>
<dbReference type="Pfam" id="PF07645">
    <property type="entry name" value="EGF_CA"/>
    <property type="match status" value="2"/>
</dbReference>
<dbReference type="SMART" id="SM00181">
    <property type="entry name" value="EGF"/>
    <property type="match status" value="5"/>
</dbReference>
<dbReference type="InterPro" id="IPR035914">
    <property type="entry name" value="Sperma_CUB_dom_sf"/>
</dbReference>
<dbReference type="InterPro" id="IPR018097">
    <property type="entry name" value="EGF_Ca-bd_CS"/>
</dbReference>
<dbReference type="SUPFAM" id="SSF57424">
    <property type="entry name" value="LDL receptor-like module"/>
    <property type="match status" value="2"/>
</dbReference>
<dbReference type="FunFam" id="2.10.25.10:FF:000240">
    <property type="entry name" value="Vitamin K-dependent protein S"/>
    <property type="match status" value="1"/>
</dbReference>
<comment type="caution">
    <text evidence="12">Lacks conserved residue(s) required for the propagation of feature annotation.</text>
</comment>
<dbReference type="GO" id="GO:0005615">
    <property type="term" value="C:extracellular space"/>
    <property type="evidence" value="ECO:0007669"/>
    <property type="project" value="TreeGrafter"/>
</dbReference>
<evidence type="ECO:0000256" key="5">
    <source>
        <dbReference type="ARBA" id="ARBA00022723"/>
    </source>
</evidence>
<dbReference type="InterPro" id="IPR049883">
    <property type="entry name" value="NOTCH1_EGF-like"/>
</dbReference>
<feature type="domain" description="EGF-like" evidence="15">
    <location>
        <begin position="360"/>
        <end position="396"/>
    </location>
</feature>
<dbReference type="PANTHER" id="PTHR24255:SF31">
    <property type="entry name" value="CUBILIN-LIKE PROTEIN"/>
    <property type="match status" value="1"/>
</dbReference>
<protein>
    <submittedName>
        <fullName evidence="17">Tolloid-like protein 1</fullName>
    </submittedName>
</protein>
<dbReference type="Gene3D" id="2.10.25.10">
    <property type="entry name" value="Laminin"/>
    <property type="match status" value="4"/>
</dbReference>
<dbReference type="InterPro" id="IPR009030">
    <property type="entry name" value="Growth_fac_rcpt_cys_sf"/>
</dbReference>
<evidence type="ECO:0000256" key="11">
    <source>
        <dbReference type="ARBA" id="ARBA00023180"/>
    </source>
</evidence>
<dbReference type="AlphaFoldDB" id="A0AAD9QLI1"/>
<keyword evidence="18" id="KW-1185">Reference proteome</keyword>
<dbReference type="SMART" id="SM00192">
    <property type="entry name" value="LDLa"/>
    <property type="match status" value="2"/>
</dbReference>